<accession>A0A1I3RPB9</accession>
<protein>
    <submittedName>
        <fullName evidence="1">Adenosylcobinamide hydrolase</fullName>
    </submittedName>
</protein>
<dbReference type="AlphaFoldDB" id="A0A1I3RPB9"/>
<dbReference type="GeneID" id="98664879"/>
<dbReference type="InterPro" id="IPR052209">
    <property type="entry name" value="CbiZ"/>
</dbReference>
<evidence type="ECO:0000313" key="1">
    <source>
        <dbReference type="EMBL" id="SFJ48413.1"/>
    </source>
</evidence>
<dbReference type="Pfam" id="PF01955">
    <property type="entry name" value="CbiZ"/>
    <property type="match status" value="1"/>
</dbReference>
<dbReference type="Proteomes" id="UP000183299">
    <property type="component" value="Unassembled WGS sequence"/>
</dbReference>
<dbReference type="GO" id="GO:0016787">
    <property type="term" value="F:hydrolase activity"/>
    <property type="evidence" value="ECO:0007669"/>
    <property type="project" value="UniProtKB-KW"/>
</dbReference>
<name>A0A1I3RPB9_9RHOB</name>
<sequence>MTPPLLLPRLDPPWLVAELGTSLRVLSFAPYRSGFVMAERIVWRELRNADLPVDLAVSDWVTAEMTEAGHTEAVGMLTSRDVTKFQRKETRVESARVAAIATVGLGNAERIGTRTPRDWSFERYGTINIAVQIAEGLTEAAQIEALSIATQARTAAVVGAGLRLPHGPVTGTGTDCIAIAAPKGDTAYAGLHTALGEAIGAAVYQTVAEGAAVWIKENPEMMRNVFGA</sequence>
<keyword evidence="1" id="KW-0378">Hydrolase</keyword>
<dbReference type="PANTHER" id="PTHR35336">
    <property type="entry name" value="ADENOSYLCOBINAMIDE AMIDOHYDROLASE"/>
    <property type="match status" value="1"/>
</dbReference>
<dbReference type="PANTHER" id="PTHR35336:SF5">
    <property type="entry name" value="ADENOSYLCOBINAMIDE AMIDOHYDROLASE"/>
    <property type="match status" value="1"/>
</dbReference>
<dbReference type="STRING" id="576117.SAMN04488138_105219"/>
<proteinExistence type="predicted"/>
<evidence type="ECO:0000313" key="2">
    <source>
        <dbReference type="Proteomes" id="UP000183299"/>
    </source>
</evidence>
<dbReference type="EMBL" id="FORY01000005">
    <property type="protein sequence ID" value="SFJ48413.1"/>
    <property type="molecule type" value="Genomic_DNA"/>
</dbReference>
<organism evidence="1 2">
    <name type="scientific">Celeribacter halophilus</name>
    <dbReference type="NCBI Taxonomy" id="576117"/>
    <lineage>
        <taxon>Bacteria</taxon>
        <taxon>Pseudomonadati</taxon>
        <taxon>Pseudomonadota</taxon>
        <taxon>Alphaproteobacteria</taxon>
        <taxon>Rhodobacterales</taxon>
        <taxon>Roseobacteraceae</taxon>
        <taxon>Celeribacter</taxon>
    </lineage>
</organism>
<keyword evidence="2" id="KW-1185">Reference proteome</keyword>
<dbReference type="OrthoDB" id="9767827at2"/>
<reference evidence="1 2" key="1">
    <citation type="submission" date="2016-10" db="EMBL/GenBank/DDBJ databases">
        <authorList>
            <person name="de Groot N.N."/>
        </authorList>
    </citation>
    <scope>NUCLEOTIDE SEQUENCE [LARGE SCALE GENOMIC DNA]</scope>
    <source>
        <strain evidence="1 2">CGMCC 1.8891</strain>
    </source>
</reference>
<dbReference type="InterPro" id="IPR002808">
    <property type="entry name" value="AdoCbi_amidolase"/>
</dbReference>
<dbReference type="RefSeq" id="WP_111481351.1">
    <property type="nucleotide sequence ID" value="NZ_FORY01000005.1"/>
</dbReference>
<gene>
    <name evidence="1" type="ORF">SAMN04488138_105219</name>
</gene>